<dbReference type="HOGENOM" id="CLU_009375_1_0_1"/>
<accession>A0A0D1YHG4</accession>
<sequence>MTTRHQQQDSKDQPADAADAYAQRGRPWLYPYNRRLRHLHGISIRNLALSLAQTRPRGNTTVDDAALPTSLRSPAKALAQQEQKTLEHSRSITDLKALAESEDSGDGDTLNMGSSKKPVSTSEGVQRNDASPSKRPPTLRRLRRRSTIDWQNSSSLYRQKKLEDAIGANMADVFFSLHVPDHHRHDGGVKPEDEPVYISEVVPRTMNPDFRFFDLNEAAGPAVSRGEDLVVKVWARNTGGGGAGGGDYQFLLEMHVNLRSLQFIGKSIEGFTQPLPQNCVLFHMKDGVYTSFLDNFTGGPSSSMVAPPPRTLSMTQVLPSSSYDALMRLGTLDECIQDALATRARLEREINAILDRSTEATREMHQVGVRMNALEHTNEAVHLERRRLAAAKRRRDELRSRLAQRRDSIQAGYSAMRTDGEKDLASLAKETAVRTDELSAVAEETLGQRRRICEDLQRIYPITPLPHKTLHFAIASLPLPNSPFADTSVAEAEATAAALGHVALLVDHLQYYLSTPLPYPVTVRGSTSTILDPISEVAGGAGKDSRVYPLFGGRGPRFRFEFGVFLLNKNVERLSERLGLRVLDLRQTLPNLKYLLYVATAGSGEVPERKKGGIRGFLRTVPGADAIARRDSLDSQTSDRLAGLMPPPPRPTASTALTAAPAAAPGNASPNTNGRSVVGNGKLKAAPRGQDPCQETK</sequence>
<evidence type="ECO:0000313" key="7">
    <source>
        <dbReference type="Proteomes" id="UP000053259"/>
    </source>
</evidence>
<dbReference type="GO" id="GO:0000149">
    <property type="term" value="F:SNARE binding"/>
    <property type="evidence" value="ECO:0007669"/>
    <property type="project" value="TreeGrafter"/>
</dbReference>
<dbReference type="GO" id="GO:0005768">
    <property type="term" value="C:endosome"/>
    <property type="evidence" value="ECO:0007669"/>
    <property type="project" value="TreeGrafter"/>
</dbReference>
<dbReference type="PANTHER" id="PTHR15157:SF5">
    <property type="entry name" value="UV RADIATION RESISTANCE-ASSOCIATED GENE PROTEIN"/>
    <property type="match status" value="1"/>
</dbReference>
<reference evidence="6 7" key="1">
    <citation type="submission" date="2015-01" db="EMBL/GenBank/DDBJ databases">
        <title>The Genome Sequence of Ochroconis gallopava CBS43764.</title>
        <authorList>
            <consortium name="The Broad Institute Genomics Platform"/>
            <person name="Cuomo C."/>
            <person name="de Hoog S."/>
            <person name="Gorbushina A."/>
            <person name="Stielow B."/>
            <person name="Teixiera M."/>
            <person name="Abouelleil A."/>
            <person name="Chapman S.B."/>
            <person name="Priest M."/>
            <person name="Young S.K."/>
            <person name="Wortman J."/>
            <person name="Nusbaum C."/>
            <person name="Birren B."/>
        </authorList>
    </citation>
    <scope>NUCLEOTIDE SEQUENCE [LARGE SCALE GENOMIC DNA]</scope>
    <source>
        <strain evidence="6 7">CBS 43764</strain>
    </source>
</reference>
<keyword evidence="3 4" id="KW-0175">Coiled coil</keyword>
<keyword evidence="7" id="KW-1185">Reference proteome</keyword>
<evidence type="ECO:0000313" key="6">
    <source>
        <dbReference type="EMBL" id="KIW00287.1"/>
    </source>
</evidence>
<feature type="compositionally biased region" description="Basic and acidic residues" evidence="5">
    <location>
        <begin position="84"/>
        <end position="99"/>
    </location>
</feature>
<gene>
    <name evidence="6" type="ORF">PV09_08177</name>
</gene>
<dbReference type="PANTHER" id="PTHR15157">
    <property type="entry name" value="UV RADIATION RESISTANCE-ASSOCIATED GENE PROTEIN"/>
    <property type="match status" value="1"/>
</dbReference>
<feature type="coiled-coil region" evidence="4">
    <location>
        <begin position="336"/>
        <end position="408"/>
    </location>
</feature>
<feature type="compositionally biased region" description="Low complexity" evidence="5">
    <location>
        <begin position="652"/>
        <end position="673"/>
    </location>
</feature>
<evidence type="ECO:0000256" key="3">
    <source>
        <dbReference type="ARBA" id="ARBA00023054"/>
    </source>
</evidence>
<feature type="region of interest" description="Disordered" evidence="5">
    <location>
        <begin position="56"/>
        <end position="146"/>
    </location>
</feature>
<feature type="region of interest" description="Disordered" evidence="5">
    <location>
        <begin position="629"/>
        <end position="697"/>
    </location>
</feature>
<comment type="similarity">
    <text evidence="1">Belongs to the ATG14 family.</text>
</comment>
<organism evidence="6 7">
    <name type="scientific">Verruconis gallopava</name>
    <dbReference type="NCBI Taxonomy" id="253628"/>
    <lineage>
        <taxon>Eukaryota</taxon>
        <taxon>Fungi</taxon>
        <taxon>Dikarya</taxon>
        <taxon>Ascomycota</taxon>
        <taxon>Pezizomycotina</taxon>
        <taxon>Dothideomycetes</taxon>
        <taxon>Pleosporomycetidae</taxon>
        <taxon>Venturiales</taxon>
        <taxon>Sympoventuriaceae</taxon>
        <taxon>Verruconis</taxon>
    </lineage>
</organism>
<evidence type="ECO:0000256" key="1">
    <source>
        <dbReference type="ARBA" id="ARBA00009574"/>
    </source>
</evidence>
<dbReference type="GO" id="GO:0035493">
    <property type="term" value="P:SNARE complex assembly"/>
    <property type="evidence" value="ECO:0007669"/>
    <property type="project" value="TreeGrafter"/>
</dbReference>
<dbReference type="GO" id="GO:0000323">
    <property type="term" value="C:lytic vacuole"/>
    <property type="evidence" value="ECO:0007669"/>
    <property type="project" value="TreeGrafter"/>
</dbReference>
<dbReference type="GO" id="GO:0032991">
    <property type="term" value="C:protein-containing complex"/>
    <property type="evidence" value="ECO:0007669"/>
    <property type="project" value="UniProtKB-ARBA"/>
</dbReference>
<feature type="compositionally biased region" description="Polar residues" evidence="5">
    <location>
        <begin position="111"/>
        <end position="130"/>
    </location>
</feature>
<dbReference type="OrthoDB" id="72772at2759"/>
<protein>
    <recommendedName>
        <fullName evidence="2">Autophagy-related protein 14</fullName>
    </recommendedName>
</protein>
<name>A0A0D1YHG4_9PEZI</name>
<dbReference type="VEuPathDB" id="FungiDB:PV09_08177"/>
<dbReference type="EMBL" id="KN847565">
    <property type="protein sequence ID" value="KIW00287.1"/>
    <property type="molecule type" value="Genomic_DNA"/>
</dbReference>
<evidence type="ECO:0000256" key="2">
    <source>
        <dbReference type="ARBA" id="ARBA00013807"/>
    </source>
</evidence>
<dbReference type="Proteomes" id="UP000053259">
    <property type="component" value="Unassembled WGS sequence"/>
</dbReference>
<dbReference type="GeneID" id="27316150"/>
<evidence type="ECO:0000256" key="4">
    <source>
        <dbReference type="SAM" id="Coils"/>
    </source>
</evidence>
<dbReference type="Pfam" id="PF10186">
    <property type="entry name" value="ATG14"/>
    <property type="match status" value="1"/>
</dbReference>
<dbReference type="STRING" id="253628.A0A0D1YHG4"/>
<dbReference type="AlphaFoldDB" id="A0A0D1YHG4"/>
<evidence type="ECO:0000256" key="5">
    <source>
        <dbReference type="SAM" id="MobiDB-lite"/>
    </source>
</evidence>
<dbReference type="InParanoid" id="A0A0D1YHG4"/>
<proteinExistence type="inferred from homology"/>
<dbReference type="RefSeq" id="XP_016210156.1">
    <property type="nucleotide sequence ID" value="XM_016362036.1"/>
</dbReference>
<dbReference type="InterPro" id="IPR018791">
    <property type="entry name" value="UV_resistance/autophagy_Atg14"/>
</dbReference>